<reference evidence="2 3" key="1">
    <citation type="submission" date="2020-03" db="EMBL/GenBank/DDBJ databases">
        <authorList>
            <consortium name="Genoscope - CEA"/>
            <person name="William W."/>
        </authorList>
    </citation>
    <scope>NUCLEOTIDE SEQUENCE [LARGE SCALE GENOMIC DNA]</scope>
    <source>
        <strain evidence="3">DSM 16959</strain>
    </source>
</reference>
<dbReference type="AlphaFoldDB" id="A0A6S6XVJ7"/>
<dbReference type="InterPro" id="IPR018490">
    <property type="entry name" value="cNMP-bd_dom_sf"/>
</dbReference>
<dbReference type="SMART" id="SM00100">
    <property type="entry name" value="cNMP"/>
    <property type="match status" value="1"/>
</dbReference>
<name>A0A6S6XVJ7_9PROT</name>
<dbReference type="InterPro" id="IPR050397">
    <property type="entry name" value="Env_Response_Regulators"/>
</dbReference>
<dbReference type="InterPro" id="IPR000595">
    <property type="entry name" value="cNMP-bd_dom"/>
</dbReference>
<dbReference type="Pfam" id="PF00027">
    <property type="entry name" value="cNMP_binding"/>
    <property type="match status" value="1"/>
</dbReference>
<sequence length="165" mass="18080">MEFRDDLKLNPFDPREQADLASRLEDFPLFAGLEARELETLAASMLTASAARGSIVFQEGDPGHFLALVLDGKVEISKETDHRNSRQLGLATPGKTVGEMALIDGEHRSATCRCINDSQLALLTAASFQGLVQKTPMLGFKIMARLGKMLSQRLRLTTGQLVDHL</sequence>
<evidence type="ECO:0000259" key="1">
    <source>
        <dbReference type="PROSITE" id="PS50042"/>
    </source>
</evidence>
<dbReference type="RefSeq" id="WP_170228223.1">
    <property type="nucleotide sequence ID" value="NZ_LR778301.1"/>
</dbReference>
<evidence type="ECO:0000313" key="3">
    <source>
        <dbReference type="Proteomes" id="UP000515733"/>
    </source>
</evidence>
<dbReference type="GO" id="GO:0005829">
    <property type="term" value="C:cytosol"/>
    <property type="evidence" value="ECO:0007669"/>
    <property type="project" value="TreeGrafter"/>
</dbReference>
<dbReference type="PANTHER" id="PTHR24567:SF74">
    <property type="entry name" value="HTH-TYPE TRANSCRIPTIONAL REGULATOR ARCR"/>
    <property type="match status" value="1"/>
</dbReference>
<dbReference type="PROSITE" id="PS50042">
    <property type="entry name" value="CNMP_BINDING_3"/>
    <property type="match status" value="1"/>
</dbReference>
<feature type="domain" description="Cyclic nucleotide-binding" evidence="1">
    <location>
        <begin position="29"/>
        <end position="149"/>
    </location>
</feature>
<proteinExistence type="predicted"/>
<dbReference type="KEGG" id="doe:DENOEST_2820"/>
<dbReference type="PANTHER" id="PTHR24567">
    <property type="entry name" value="CRP FAMILY TRANSCRIPTIONAL REGULATORY PROTEIN"/>
    <property type="match status" value="1"/>
</dbReference>
<keyword evidence="3" id="KW-1185">Reference proteome</keyword>
<dbReference type="SUPFAM" id="SSF51206">
    <property type="entry name" value="cAMP-binding domain-like"/>
    <property type="match status" value="1"/>
</dbReference>
<accession>A0A6S6XVJ7</accession>
<dbReference type="EMBL" id="LR778301">
    <property type="protein sequence ID" value="CAB1369979.1"/>
    <property type="molecule type" value="Genomic_DNA"/>
</dbReference>
<dbReference type="Gene3D" id="2.60.120.10">
    <property type="entry name" value="Jelly Rolls"/>
    <property type="match status" value="1"/>
</dbReference>
<dbReference type="InterPro" id="IPR014710">
    <property type="entry name" value="RmlC-like_jellyroll"/>
</dbReference>
<gene>
    <name evidence="2" type="ORF">DENOEST_2820</name>
</gene>
<organism evidence="2 3">
    <name type="scientific">Denitratisoma oestradiolicum</name>
    <dbReference type="NCBI Taxonomy" id="311182"/>
    <lineage>
        <taxon>Bacteria</taxon>
        <taxon>Pseudomonadati</taxon>
        <taxon>Pseudomonadota</taxon>
        <taxon>Betaproteobacteria</taxon>
        <taxon>Nitrosomonadales</taxon>
        <taxon>Sterolibacteriaceae</taxon>
        <taxon>Denitratisoma</taxon>
    </lineage>
</organism>
<evidence type="ECO:0000313" key="2">
    <source>
        <dbReference type="EMBL" id="CAB1369979.1"/>
    </source>
</evidence>
<dbReference type="GO" id="GO:0003700">
    <property type="term" value="F:DNA-binding transcription factor activity"/>
    <property type="evidence" value="ECO:0007669"/>
    <property type="project" value="TreeGrafter"/>
</dbReference>
<dbReference type="CDD" id="cd00038">
    <property type="entry name" value="CAP_ED"/>
    <property type="match status" value="1"/>
</dbReference>
<dbReference type="Proteomes" id="UP000515733">
    <property type="component" value="Chromosome"/>
</dbReference>
<protein>
    <submittedName>
        <fullName evidence="2">Cyclic nucleotide-binding protein</fullName>
    </submittedName>
</protein>